<proteinExistence type="predicted"/>
<evidence type="ECO:0000313" key="2">
    <source>
        <dbReference type="EMBL" id="KZE75868.1"/>
    </source>
</evidence>
<evidence type="ECO:0000313" key="3">
    <source>
        <dbReference type="Proteomes" id="UP000076563"/>
    </source>
</evidence>
<keyword evidence="1" id="KW-0732">Signal</keyword>
<dbReference type="EMBL" id="LQRA01000070">
    <property type="protein sequence ID" value="KZE75868.1"/>
    <property type="molecule type" value="Genomic_DNA"/>
</dbReference>
<evidence type="ECO:0008006" key="4">
    <source>
        <dbReference type="Google" id="ProtNLM"/>
    </source>
</evidence>
<accession>A0A163W548</accession>
<name>A0A163W548_9BACL</name>
<feature type="chain" id="PRO_5007846906" description="Fibronectin type-III domain-containing protein" evidence="1">
    <location>
        <begin position="28"/>
        <end position="129"/>
    </location>
</feature>
<comment type="caution">
    <text evidence="2">The sequence shown here is derived from an EMBL/GenBank/DDBJ whole genome shotgun (WGS) entry which is preliminary data.</text>
</comment>
<evidence type="ECO:0000256" key="1">
    <source>
        <dbReference type="SAM" id="SignalP"/>
    </source>
</evidence>
<dbReference type="RefSeq" id="WP_157244167.1">
    <property type="nucleotide sequence ID" value="NZ_LQRA01000070.1"/>
</dbReference>
<dbReference type="OrthoDB" id="9958331at2"/>
<dbReference type="AlphaFoldDB" id="A0A163W548"/>
<reference evidence="3" key="1">
    <citation type="submission" date="2016-01" db="EMBL/GenBank/DDBJ databases">
        <title>Draft genome of Chromobacterium sp. F49.</title>
        <authorList>
            <person name="Hong K.W."/>
        </authorList>
    </citation>
    <scope>NUCLEOTIDE SEQUENCE [LARGE SCALE GENOMIC DNA]</scope>
    <source>
        <strain evidence="3">M63</strain>
    </source>
</reference>
<protein>
    <recommendedName>
        <fullName evidence="4">Fibronectin type-III domain-containing protein</fullName>
    </recommendedName>
</protein>
<gene>
    <name evidence="2" type="ORF">AV654_25745</name>
</gene>
<feature type="signal peptide" evidence="1">
    <location>
        <begin position="1"/>
        <end position="27"/>
    </location>
</feature>
<sequence>MKLPKRALLMTILSIVLALGFSTASFAAAKILLPNQPANNPAIFSSPPSYLVWSQSPTDDESRWYFSTANGDFLNGSWTYPAGSTVRTYYLSQGEKDALPRNTLIKFSVYAYSKGSFTGGDSGYFIVQN</sequence>
<organism evidence="2 3">
    <name type="scientific">Paenibacillus elgii</name>
    <dbReference type="NCBI Taxonomy" id="189691"/>
    <lineage>
        <taxon>Bacteria</taxon>
        <taxon>Bacillati</taxon>
        <taxon>Bacillota</taxon>
        <taxon>Bacilli</taxon>
        <taxon>Bacillales</taxon>
        <taxon>Paenibacillaceae</taxon>
        <taxon>Paenibacillus</taxon>
    </lineage>
</organism>
<keyword evidence="3" id="KW-1185">Reference proteome</keyword>
<dbReference type="Proteomes" id="UP000076563">
    <property type="component" value="Unassembled WGS sequence"/>
</dbReference>